<evidence type="ECO:0000259" key="8">
    <source>
        <dbReference type="Pfam" id="PF12704"/>
    </source>
</evidence>
<dbReference type="InterPro" id="IPR003838">
    <property type="entry name" value="ABC3_permease_C"/>
</dbReference>
<feature type="transmembrane region" description="Helical" evidence="6">
    <location>
        <begin position="830"/>
        <end position="850"/>
    </location>
</feature>
<feature type="domain" description="ABC3 transporter permease C-terminal" evidence="7">
    <location>
        <begin position="368"/>
        <end position="484"/>
    </location>
</feature>
<feature type="transmembrane region" description="Helical" evidence="6">
    <location>
        <begin position="456"/>
        <end position="483"/>
    </location>
</feature>
<dbReference type="PANTHER" id="PTHR30572:SF18">
    <property type="entry name" value="ABC-TYPE MACROLIDE FAMILY EXPORT SYSTEM PERMEASE COMPONENT 2"/>
    <property type="match status" value="1"/>
</dbReference>
<dbReference type="InterPro" id="IPR050250">
    <property type="entry name" value="Macrolide_Exporter_MacB"/>
</dbReference>
<dbReference type="Proteomes" id="UP000198598">
    <property type="component" value="Unassembled WGS sequence"/>
</dbReference>
<reference evidence="9 10" key="1">
    <citation type="submission" date="2016-10" db="EMBL/GenBank/DDBJ databases">
        <authorList>
            <person name="de Groot N.N."/>
        </authorList>
    </citation>
    <scope>NUCLEOTIDE SEQUENCE [LARGE SCALE GENOMIC DNA]</scope>
    <source>
        <strain evidence="9 10">DSM 26130</strain>
    </source>
</reference>
<dbReference type="InterPro" id="IPR047699">
    <property type="entry name" value="Permease_put_prefix"/>
</dbReference>
<evidence type="ECO:0000256" key="5">
    <source>
        <dbReference type="ARBA" id="ARBA00023136"/>
    </source>
</evidence>
<keyword evidence="10" id="KW-1185">Reference proteome</keyword>
<evidence type="ECO:0000256" key="3">
    <source>
        <dbReference type="ARBA" id="ARBA00022692"/>
    </source>
</evidence>
<dbReference type="InterPro" id="IPR025857">
    <property type="entry name" value="MacB_PCD"/>
</dbReference>
<dbReference type="NCBIfam" id="NF038404">
    <property type="entry name" value="perm_prefix_2"/>
    <property type="match status" value="1"/>
</dbReference>
<evidence type="ECO:0000256" key="1">
    <source>
        <dbReference type="ARBA" id="ARBA00004651"/>
    </source>
</evidence>
<dbReference type="AlphaFoldDB" id="A0A1I1GGI4"/>
<keyword evidence="4 6" id="KW-1133">Transmembrane helix</keyword>
<evidence type="ECO:0000256" key="6">
    <source>
        <dbReference type="SAM" id="Phobius"/>
    </source>
</evidence>
<feature type="transmembrane region" description="Helical" evidence="6">
    <location>
        <begin position="103"/>
        <end position="123"/>
    </location>
</feature>
<organism evidence="9 10">
    <name type="scientific">Spirosoma endophyticum</name>
    <dbReference type="NCBI Taxonomy" id="662367"/>
    <lineage>
        <taxon>Bacteria</taxon>
        <taxon>Pseudomonadati</taxon>
        <taxon>Bacteroidota</taxon>
        <taxon>Cytophagia</taxon>
        <taxon>Cytophagales</taxon>
        <taxon>Cytophagaceae</taxon>
        <taxon>Spirosoma</taxon>
    </lineage>
</organism>
<keyword evidence="2" id="KW-1003">Cell membrane</keyword>
<evidence type="ECO:0000313" key="10">
    <source>
        <dbReference type="Proteomes" id="UP000198598"/>
    </source>
</evidence>
<feature type="transmembrane region" description="Helical" evidence="6">
    <location>
        <begin position="365"/>
        <end position="386"/>
    </location>
</feature>
<comment type="subcellular location">
    <subcellularLocation>
        <location evidence="1">Cell membrane</location>
        <topology evidence="1">Multi-pass membrane protein</topology>
    </subcellularLocation>
</comment>
<dbReference type="GO" id="GO:0022857">
    <property type="term" value="F:transmembrane transporter activity"/>
    <property type="evidence" value="ECO:0007669"/>
    <property type="project" value="TreeGrafter"/>
</dbReference>
<keyword evidence="5 6" id="KW-0472">Membrane</keyword>
<gene>
    <name evidence="9" type="ORF">SAMN05216167_101459</name>
</gene>
<dbReference type="PANTHER" id="PTHR30572">
    <property type="entry name" value="MEMBRANE COMPONENT OF TRANSPORTER-RELATED"/>
    <property type="match status" value="1"/>
</dbReference>
<feature type="transmembrane region" description="Helical" evidence="6">
    <location>
        <begin position="782"/>
        <end position="810"/>
    </location>
</feature>
<feature type="transmembrane region" description="Helical" evidence="6">
    <location>
        <begin position="504"/>
        <end position="524"/>
    </location>
</feature>
<feature type="domain" description="ABC3 transporter permease C-terminal" evidence="7">
    <location>
        <begin position="749"/>
        <end position="859"/>
    </location>
</feature>
<dbReference type="RefSeq" id="WP_218160500.1">
    <property type="nucleotide sequence ID" value="NZ_FOLQ01000001.1"/>
</dbReference>
<feature type="domain" description="MacB-like periplasmic core" evidence="8">
    <location>
        <begin position="102"/>
        <end position="322"/>
    </location>
</feature>
<evidence type="ECO:0000259" key="7">
    <source>
        <dbReference type="Pfam" id="PF02687"/>
    </source>
</evidence>
<sequence length="869" mass="97436">MKNSRNAGPPRLADRLLEFFCAPHLLEEVQGDLHERYVRDVTRMGIAKAKRTYTYNVLSFLRPFALKRRSSEYPPIPLFSVDMLRNYIKIAWRNLANNKAFSFINIVGLSLGMVCSLIIYLWVQDERKYDKFHANGDRLYRVIVNSIEKTGEISNSFENSPGVLSGILKKEIPEISHAATITWENKDRMRVGTKATNEKGRIVGADFFEMFSFPLLKGNPRTIFAAPNSLVISQRLANKYFGFADPIGKLIRLNEKDDYVVSGVFATVPANSSIKFDYVRSFESFAKNNPWIVDGWSDFGPSTVVMLRSDASLEKVNAKIRRFLTQHDKTVTDKTLSLQPYRDQYLYSRFENGIPVGGRIEYVRLFSVVALFVLLIACINFVNLATARSVKRAKEIGIRKVVGAAKAYLVGQFMGESLLMTLIAASLSILLSFLLLPTFNSITGKTIEIPLDTPAFVGKLTILVTITTLLSGIYPALFLSSFNPVNVLKGSFSTKPGIATFRKGLVVFQFTLSLALIIGALVVYQQMNYIQTKNIGLSRENVLYIKLEGELGKKYESFKQTVLQSNTIEHITTINTIPTDVGNATSDLIWTTKKPTDKFSIWLMGASYDFAKTLNIKLKEGRSFSPAFRTDTAGFLLNEVAAERMHLKNPIGQPIDLWGKKGTVIGLMKNFHMQSLHRTIEPLIVYFEPQPRGNIVARIQAGKTQQALLILQKAHKEINPAYPFSYEFADDAFRQQYKSETIIRELATCFAVLAILISCLGLFGLAAFTAEQRTKEIGVRKVLGASVSSIITLLSTDFLKLVLLAIVIASPIAWWIMDKWLQDFAYKTELSWWIFALSGLLAVGIALLTVSFQSVKAALTNPVKSLRSE</sequence>
<name>A0A1I1GGI4_9BACT</name>
<feature type="transmembrane region" description="Helical" evidence="6">
    <location>
        <begin position="407"/>
        <end position="436"/>
    </location>
</feature>
<feature type="transmembrane region" description="Helical" evidence="6">
    <location>
        <begin position="750"/>
        <end position="770"/>
    </location>
</feature>
<evidence type="ECO:0000313" key="9">
    <source>
        <dbReference type="EMBL" id="SFC10352.1"/>
    </source>
</evidence>
<keyword evidence="3 6" id="KW-0812">Transmembrane</keyword>
<dbReference type="EMBL" id="FOLQ01000001">
    <property type="protein sequence ID" value="SFC10352.1"/>
    <property type="molecule type" value="Genomic_DNA"/>
</dbReference>
<evidence type="ECO:0000256" key="4">
    <source>
        <dbReference type="ARBA" id="ARBA00022989"/>
    </source>
</evidence>
<protein>
    <submittedName>
        <fullName evidence="9">MacB-like core domain-containing protein</fullName>
    </submittedName>
</protein>
<dbReference type="GO" id="GO:0005886">
    <property type="term" value="C:plasma membrane"/>
    <property type="evidence" value="ECO:0007669"/>
    <property type="project" value="UniProtKB-SubCell"/>
</dbReference>
<dbReference type="Pfam" id="PF12704">
    <property type="entry name" value="MacB_PCD"/>
    <property type="match status" value="2"/>
</dbReference>
<feature type="domain" description="MacB-like periplasmic core" evidence="8">
    <location>
        <begin position="512"/>
        <end position="672"/>
    </location>
</feature>
<accession>A0A1I1GGI4</accession>
<dbReference type="STRING" id="662367.SAMN05216167_101459"/>
<evidence type="ECO:0000256" key="2">
    <source>
        <dbReference type="ARBA" id="ARBA00022475"/>
    </source>
</evidence>
<dbReference type="Pfam" id="PF02687">
    <property type="entry name" value="FtsX"/>
    <property type="match status" value="2"/>
</dbReference>
<proteinExistence type="predicted"/>